<feature type="compositionally biased region" description="Acidic residues" evidence="12">
    <location>
        <begin position="405"/>
        <end position="419"/>
    </location>
</feature>
<evidence type="ECO:0000256" key="7">
    <source>
        <dbReference type="ARBA" id="ARBA00022691"/>
    </source>
</evidence>
<dbReference type="GeneID" id="101713190"/>
<evidence type="ECO:0000256" key="11">
    <source>
        <dbReference type="ARBA" id="ARBA00049202"/>
    </source>
</evidence>
<evidence type="ECO:0000256" key="9">
    <source>
        <dbReference type="ARBA" id="ARBA00025378"/>
    </source>
</evidence>
<dbReference type="GO" id="GO:0008168">
    <property type="term" value="F:methyltransferase activity"/>
    <property type="evidence" value="ECO:0007669"/>
    <property type="project" value="UniProtKB-KW"/>
</dbReference>
<accession>A0A0N8EU10</accession>
<dbReference type="SUPFAM" id="SSF111278">
    <property type="entry name" value="SSo0622-like"/>
    <property type="match status" value="1"/>
</dbReference>
<evidence type="ECO:0000256" key="8">
    <source>
        <dbReference type="ARBA" id="ARBA00022694"/>
    </source>
</evidence>
<comment type="pathway">
    <text evidence="1">tRNA modification; wybutosine-tRNA(Phe) biosynthesis.</text>
</comment>
<dbReference type="FunFam" id="3.30.1960.10:FF:000001">
    <property type="entry name" value="tRNA wybutosine-synthesizing protein 3 homolog"/>
    <property type="match status" value="1"/>
</dbReference>
<keyword evidence="7" id="KW-0949">S-adenosyl-L-methionine</keyword>
<evidence type="ECO:0000313" key="15">
    <source>
        <dbReference type="Proteomes" id="UP000694906"/>
    </source>
</evidence>
<name>A0A0N8EU10_HETGA</name>
<keyword evidence="8" id="KW-0819">tRNA processing</keyword>
<gene>
    <name evidence="14" type="primary">TYW3</name>
    <name evidence="16" type="synonym">Tyw3</name>
</gene>
<organism evidence="14">
    <name type="scientific">Heterocephalus glaber</name>
    <name type="common">Naked mole rat</name>
    <dbReference type="NCBI Taxonomy" id="10181"/>
    <lineage>
        <taxon>Eukaryota</taxon>
        <taxon>Metazoa</taxon>
        <taxon>Chordata</taxon>
        <taxon>Craniata</taxon>
        <taxon>Vertebrata</taxon>
        <taxon>Euteleostomi</taxon>
        <taxon>Mammalia</taxon>
        <taxon>Eutheria</taxon>
        <taxon>Euarchontoglires</taxon>
        <taxon>Glires</taxon>
        <taxon>Rodentia</taxon>
        <taxon>Hystricomorpha</taxon>
        <taxon>Bathyergidae</taxon>
        <taxon>Heterocephalus</taxon>
    </lineage>
</organism>
<dbReference type="EMBL" id="GEBF01002883">
    <property type="protein sequence ID" value="JAO00750.1"/>
    <property type="molecule type" value="Transcribed_RNA"/>
</dbReference>
<dbReference type="Gene3D" id="3.30.1960.10">
    <property type="entry name" value="tRNA wybutosine-synthesizing-like"/>
    <property type="match status" value="1"/>
</dbReference>
<evidence type="ECO:0000313" key="14">
    <source>
        <dbReference type="EMBL" id="JAO00750.1"/>
    </source>
</evidence>
<dbReference type="AlphaFoldDB" id="A0A0N8EU10"/>
<evidence type="ECO:0000256" key="12">
    <source>
        <dbReference type="SAM" id="MobiDB-lite"/>
    </source>
</evidence>
<keyword evidence="5" id="KW-0489">Methyltransferase</keyword>
<reference evidence="14" key="1">
    <citation type="submission" date="2015-10" db="EMBL/GenBank/DDBJ databases">
        <title>FRAMA: From RNA-seq data to annotated mRNA assemblies.</title>
        <authorList>
            <person name="Bens M."/>
            <person name="Sahm A."/>
            <person name="Jahn N."/>
            <person name="Morhart M."/>
            <person name="Holtze S."/>
            <person name="Hildebrandt T.B."/>
            <person name="Platzer M."/>
            <person name="Szafranski K."/>
        </authorList>
    </citation>
    <scope>NUCLEOTIDE SEQUENCE</scope>
    <source>
        <tissue evidence="14">Liver</tissue>
    </source>
</reference>
<protein>
    <recommendedName>
        <fullName evidence="4">tRNA wybutosine-synthesizing protein 3 homolog</fullName>
        <ecNumber evidence="3">2.1.1.282</ecNumber>
    </recommendedName>
    <alternativeName>
        <fullName evidence="10">tRNA(Phe) 7-((3-amino-3-carboxypropyl)-4-demethylwyosine(37)-N(4))-methyltransferase</fullName>
    </alternativeName>
</protein>
<feature type="region of interest" description="Disordered" evidence="12">
    <location>
        <begin position="371"/>
        <end position="430"/>
    </location>
</feature>
<dbReference type="EC" id="2.1.1.282" evidence="3"/>
<dbReference type="Proteomes" id="UP000694906">
    <property type="component" value="Unplaced"/>
</dbReference>
<dbReference type="InterPro" id="IPR003827">
    <property type="entry name" value="tRNA_yW-synthesising"/>
</dbReference>
<dbReference type="RefSeq" id="XP_004841494.2">
    <property type="nucleotide sequence ID" value="XM_004841437.2"/>
</dbReference>
<sequence>MFFLLKILLVGSDRINDLYVFLQKEDTAWAPGGGAAPDPRAREPGPQVALQGPHARRGGGTAAASRPLGPWSSGGHTDAAGKRRRRNQRGNLNSGVFFKTTYPPPEWGSKSAMAPQQGEGGLFPTFGDPTFLLASRNAEEVWTWTAATRSKMAAPRDERGSGELRPLPPSLMDRSAEFRRWKAQCLSRADLSRKGSVDEDVAHVVQLLNTREQFFTTSSCAGRILLIDGGINGFEVQKQNCCWLLVTHKPCVKEDVMVALKKARGNAVLKFEPLVLHVQCQQLQDAQLLHSVAVDSGFRNSGITVGKKGKTMLAVRSTHGLEVPLSNQGKLMVTEEYIDFLLNIANQKMEENKKRIERFYNCLQHALERETITNSHPKIKEKNNPSCSPKKERNPAKAHGKCTLEENDKEIENDDDDDPGLGVAVFPEDY</sequence>
<evidence type="ECO:0000313" key="16">
    <source>
        <dbReference type="RefSeq" id="XP_004841494.2"/>
    </source>
</evidence>
<feature type="compositionally biased region" description="Basic and acidic residues" evidence="12">
    <location>
        <begin position="378"/>
        <end position="395"/>
    </location>
</feature>
<comment type="function">
    <text evidence="9">Probable S-adenosyl-L-methionine-dependent methyltransferase that acts as a component of the wybutosine biosynthesis pathway. Wybutosine is a hyper modified guanosine with a tricyclic base found at the 3'-position adjacent to the anticodon of eukaryotic phenylalanine tRNA.</text>
</comment>
<evidence type="ECO:0000256" key="10">
    <source>
        <dbReference type="ARBA" id="ARBA00030554"/>
    </source>
</evidence>
<evidence type="ECO:0000256" key="6">
    <source>
        <dbReference type="ARBA" id="ARBA00022679"/>
    </source>
</evidence>
<dbReference type="PANTHER" id="PTHR48418">
    <property type="entry name" value="TRNA WYBUTOSINE-SYNTHESIZING PROTEIN 3"/>
    <property type="match status" value="1"/>
</dbReference>
<evidence type="ECO:0000256" key="3">
    <source>
        <dbReference type="ARBA" id="ARBA00012750"/>
    </source>
</evidence>
<proteinExistence type="inferred from homology"/>
<dbReference type="UniPathway" id="UPA00375"/>
<dbReference type="GO" id="GO:0008033">
    <property type="term" value="P:tRNA processing"/>
    <property type="evidence" value="ECO:0007669"/>
    <property type="project" value="UniProtKB-KW"/>
</dbReference>
<evidence type="ECO:0000259" key="13">
    <source>
        <dbReference type="Pfam" id="PF02676"/>
    </source>
</evidence>
<dbReference type="GO" id="GO:0032259">
    <property type="term" value="P:methylation"/>
    <property type="evidence" value="ECO:0007669"/>
    <property type="project" value="UniProtKB-KW"/>
</dbReference>
<evidence type="ECO:0000256" key="1">
    <source>
        <dbReference type="ARBA" id="ARBA00004797"/>
    </source>
</evidence>
<dbReference type="Pfam" id="PF02676">
    <property type="entry name" value="TYW3"/>
    <property type="match status" value="1"/>
</dbReference>
<keyword evidence="6" id="KW-0808">Transferase</keyword>
<comment type="similarity">
    <text evidence="2">Belongs to the TYW3 family.</text>
</comment>
<dbReference type="KEGG" id="hgl:101713190"/>
<evidence type="ECO:0000256" key="2">
    <source>
        <dbReference type="ARBA" id="ARBA00008569"/>
    </source>
</evidence>
<comment type="catalytic activity">
    <reaction evidence="11">
        <text>4-demethyl-7-[(3S)-3-amino-3-carboxypropyl]wyosine(37) in tRNA(Phe) + S-adenosyl-L-methionine = 7-[(3S)-3-amino-3-carboxypropyl]wyosine(37) in tRNA(Phe) + S-adenosyl-L-homocysteine + H(+)</text>
        <dbReference type="Rhea" id="RHEA:36635"/>
        <dbReference type="Rhea" id="RHEA-COMP:10378"/>
        <dbReference type="Rhea" id="RHEA-COMP:10379"/>
        <dbReference type="ChEBI" id="CHEBI:15378"/>
        <dbReference type="ChEBI" id="CHEBI:57856"/>
        <dbReference type="ChEBI" id="CHEBI:59789"/>
        <dbReference type="ChEBI" id="CHEBI:73543"/>
        <dbReference type="ChEBI" id="CHEBI:73550"/>
        <dbReference type="EC" id="2.1.1.282"/>
    </reaction>
</comment>
<feature type="domain" description="tRNA wybutosine-synthesizing protein" evidence="13">
    <location>
        <begin position="181"/>
        <end position="364"/>
    </location>
</feature>
<dbReference type="InterPro" id="IPR036602">
    <property type="entry name" value="tRNA_yW-synthesising-like_sf"/>
</dbReference>
<feature type="region of interest" description="Disordered" evidence="12">
    <location>
        <begin position="29"/>
        <end position="98"/>
    </location>
</feature>
<evidence type="ECO:0000256" key="4">
    <source>
        <dbReference type="ARBA" id="ARBA00016536"/>
    </source>
</evidence>
<dbReference type="PANTHER" id="PTHR48418:SF1">
    <property type="entry name" value="TRNA WYBUTOSINE-SYNTHESIZING PROTEIN 3"/>
    <property type="match status" value="1"/>
</dbReference>
<reference evidence="16" key="2">
    <citation type="submission" date="2025-04" db="UniProtKB">
        <authorList>
            <consortium name="RefSeq"/>
        </authorList>
    </citation>
    <scope>IDENTIFICATION</scope>
</reference>
<keyword evidence="15" id="KW-1185">Reference proteome</keyword>
<evidence type="ECO:0000256" key="5">
    <source>
        <dbReference type="ARBA" id="ARBA00022603"/>
    </source>
</evidence>
<dbReference type="OrthoDB" id="263283at2759"/>